<comment type="caution">
    <text evidence="2">The sequence shown here is derived from an EMBL/GenBank/DDBJ whole genome shotgun (WGS) entry which is preliminary data.</text>
</comment>
<evidence type="ECO:0000313" key="2">
    <source>
        <dbReference type="EMBL" id="OGI60961.1"/>
    </source>
</evidence>
<accession>A0A1F6UU94</accession>
<dbReference type="EMBL" id="MFTI01000010">
    <property type="protein sequence ID" value="OGI60961.1"/>
    <property type="molecule type" value="Genomic_DNA"/>
</dbReference>
<feature type="transmembrane region" description="Helical" evidence="1">
    <location>
        <begin position="30"/>
        <end position="52"/>
    </location>
</feature>
<evidence type="ECO:0000256" key="1">
    <source>
        <dbReference type="SAM" id="Phobius"/>
    </source>
</evidence>
<reference evidence="2 3" key="1">
    <citation type="journal article" date="2016" name="Nat. Commun.">
        <title>Thousands of microbial genomes shed light on interconnected biogeochemical processes in an aquifer system.</title>
        <authorList>
            <person name="Anantharaman K."/>
            <person name="Brown C.T."/>
            <person name="Hug L.A."/>
            <person name="Sharon I."/>
            <person name="Castelle C.J."/>
            <person name="Probst A.J."/>
            <person name="Thomas B.C."/>
            <person name="Singh A."/>
            <person name="Wilkins M.J."/>
            <person name="Karaoz U."/>
            <person name="Brodie E.L."/>
            <person name="Williams K.H."/>
            <person name="Hubbard S.S."/>
            <person name="Banfield J.F."/>
        </authorList>
    </citation>
    <scope>NUCLEOTIDE SEQUENCE [LARGE SCALE GENOMIC DNA]</scope>
</reference>
<evidence type="ECO:0000313" key="3">
    <source>
        <dbReference type="Proteomes" id="UP000177869"/>
    </source>
</evidence>
<dbReference type="AlphaFoldDB" id="A0A1F6UU94"/>
<keyword evidence="1" id="KW-1133">Transmembrane helix</keyword>
<sequence length="106" mass="11904">MPNNIIVAILSILLLTLAVWVINKKSPIRICPLCVGVTLTWLWMLLGMWFGLLSIDRYEILTAVLMGASIGGIVTELKKMFLKLREKRQGKSKGVESLEDKLKNCC</sequence>
<keyword evidence="1" id="KW-0472">Membrane</keyword>
<gene>
    <name evidence="2" type="ORF">A2814_02655</name>
</gene>
<feature type="transmembrane region" description="Helical" evidence="1">
    <location>
        <begin position="58"/>
        <end position="77"/>
    </location>
</feature>
<dbReference type="STRING" id="1801732.A2814_02655"/>
<feature type="transmembrane region" description="Helical" evidence="1">
    <location>
        <begin position="6"/>
        <end position="23"/>
    </location>
</feature>
<proteinExistence type="predicted"/>
<dbReference type="Proteomes" id="UP000177869">
    <property type="component" value="Unassembled WGS sequence"/>
</dbReference>
<protein>
    <submittedName>
        <fullName evidence="2">Uncharacterized protein</fullName>
    </submittedName>
</protein>
<name>A0A1F6UU94_9BACT</name>
<organism evidence="2 3">
    <name type="scientific">Candidatus Nomurabacteria bacterium RIFCSPHIGHO2_01_FULL_38_19</name>
    <dbReference type="NCBI Taxonomy" id="1801732"/>
    <lineage>
        <taxon>Bacteria</taxon>
        <taxon>Candidatus Nomuraibacteriota</taxon>
    </lineage>
</organism>
<keyword evidence="1" id="KW-0812">Transmembrane</keyword>